<feature type="region of interest" description="Disordered" evidence="1">
    <location>
        <begin position="331"/>
        <end position="352"/>
    </location>
</feature>
<sequence>MTTFEQVQALADTVLFEGYVLYPYRADDAKNRVRWQFGVLAPEALSEADASEHSALQSELLLESHPDNVAVRLRFLQVQQRTVQRSVDGVMEEVSQLDSGDTAYLPFDEAVLQEFDVCVDVSTVAETPRHELFDVPGAVTVEPVPGGQLTRKRLPVRASVEVSARALPGPYGVTRLRVVVRNLTAWGPAAPLQRQEALRSSLVAAHLLARLDRGRFLSLTDPPEWAAGYVRDCDNSGVWPVLVGAESARDMVLCSPIILPDHPAVATESTTQFFDSTEMDEMLSLRALTLTDEEKRAVRGTDPRAAELLEQVEQLPPELMDRLHGAVRYLTQRPRTQPATSAPDGDAETDGIEIDGTLVREGSKVLLRPGAKPADAQDIFVAGRTATVTKVMHDVDGRDHVAVLLDDDPGQDIARIHGRFLYFAPDEIEPLGVRT</sequence>
<proteinExistence type="predicted"/>
<gene>
    <name evidence="2" type="ORF">ACFQDH_19910</name>
</gene>
<comment type="caution">
    <text evidence="2">The sequence shown here is derived from an EMBL/GenBank/DDBJ whole genome shotgun (WGS) entry which is preliminary data.</text>
</comment>
<dbReference type="EMBL" id="JBHSWH010000001">
    <property type="protein sequence ID" value="MFC6707447.1"/>
    <property type="molecule type" value="Genomic_DNA"/>
</dbReference>
<dbReference type="Proteomes" id="UP001596298">
    <property type="component" value="Unassembled WGS sequence"/>
</dbReference>
<dbReference type="RefSeq" id="WP_382404117.1">
    <property type="nucleotide sequence ID" value="NZ_JBHSWH010000001.1"/>
</dbReference>
<keyword evidence="3" id="KW-1185">Reference proteome</keyword>
<name>A0ABW2AKX1_9MICO</name>
<evidence type="ECO:0000313" key="2">
    <source>
        <dbReference type="EMBL" id="MFC6707447.1"/>
    </source>
</evidence>
<accession>A0ABW2AKX1</accession>
<reference evidence="3" key="1">
    <citation type="journal article" date="2019" name="Int. J. Syst. Evol. Microbiol.">
        <title>The Global Catalogue of Microorganisms (GCM) 10K type strain sequencing project: providing services to taxonomists for standard genome sequencing and annotation.</title>
        <authorList>
            <consortium name="The Broad Institute Genomics Platform"/>
            <consortium name="The Broad Institute Genome Sequencing Center for Infectious Disease"/>
            <person name="Wu L."/>
            <person name="Ma J."/>
        </authorList>
    </citation>
    <scope>NUCLEOTIDE SEQUENCE [LARGE SCALE GENOMIC DNA]</scope>
    <source>
        <strain evidence="3">CCUG 58127</strain>
    </source>
</reference>
<evidence type="ECO:0000313" key="3">
    <source>
        <dbReference type="Proteomes" id="UP001596298"/>
    </source>
</evidence>
<evidence type="ECO:0000256" key="1">
    <source>
        <dbReference type="SAM" id="MobiDB-lite"/>
    </source>
</evidence>
<organism evidence="2 3">
    <name type="scientific">Flexivirga alba</name>
    <dbReference type="NCBI Taxonomy" id="702742"/>
    <lineage>
        <taxon>Bacteria</taxon>
        <taxon>Bacillati</taxon>
        <taxon>Actinomycetota</taxon>
        <taxon>Actinomycetes</taxon>
        <taxon>Micrococcales</taxon>
        <taxon>Dermacoccaceae</taxon>
        <taxon>Flexivirga</taxon>
    </lineage>
</organism>
<protein>
    <submittedName>
        <fullName evidence="2">Uncharacterized protein</fullName>
    </submittedName>
</protein>